<dbReference type="SUPFAM" id="SSF46785">
    <property type="entry name" value="Winged helix' DNA-binding domain"/>
    <property type="match status" value="1"/>
</dbReference>
<evidence type="ECO:0000256" key="4">
    <source>
        <dbReference type="ARBA" id="ARBA00023163"/>
    </source>
</evidence>
<dbReference type="Pfam" id="PF00126">
    <property type="entry name" value="HTH_1"/>
    <property type="match status" value="1"/>
</dbReference>
<dbReference type="SUPFAM" id="SSF53850">
    <property type="entry name" value="Periplasmic binding protein-like II"/>
    <property type="match status" value="1"/>
</dbReference>
<keyword evidence="3 6" id="KW-0238">DNA-binding</keyword>
<proteinExistence type="inferred from homology"/>
<dbReference type="PANTHER" id="PTHR30419:SF8">
    <property type="entry name" value="NITROGEN ASSIMILATION TRANSCRIPTIONAL ACTIVATOR-RELATED"/>
    <property type="match status" value="1"/>
</dbReference>
<dbReference type="RefSeq" id="WP_090204072.1">
    <property type="nucleotide sequence ID" value="NZ_FOZM01000001.1"/>
</dbReference>
<keyword evidence="7" id="KW-1185">Reference proteome</keyword>
<dbReference type="InterPro" id="IPR050950">
    <property type="entry name" value="HTH-type_LysR_regulators"/>
</dbReference>
<evidence type="ECO:0000313" key="6">
    <source>
        <dbReference type="EMBL" id="SFS04939.1"/>
    </source>
</evidence>
<keyword evidence="2" id="KW-0805">Transcription regulation</keyword>
<evidence type="ECO:0000259" key="5">
    <source>
        <dbReference type="PROSITE" id="PS50931"/>
    </source>
</evidence>
<gene>
    <name evidence="6" type="ORF">SAMN05444714_0729</name>
</gene>
<evidence type="ECO:0000313" key="7">
    <source>
        <dbReference type="Proteomes" id="UP000198926"/>
    </source>
</evidence>
<evidence type="ECO:0000256" key="1">
    <source>
        <dbReference type="ARBA" id="ARBA00009437"/>
    </source>
</evidence>
<dbReference type="GO" id="GO:0005829">
    <property type="term" value="C:cytosol"/>
    <property type="evidence" value="ECO:0007669"/>
    <property type="project" value="TreeGrafter"/>
</dbReference>
<organism evidence="6 7">
    <name type="scientific">Yoonia litorea</name>
    <dbReference type="NCBI Taxonomy" id="1123755"/>
    <lineage>
        <taxon>Bacteria</taxon>
        <taxon>Pseudomonadati</taxon>
        <taxon>Pseudomonadota</taxon>
        <taxon>Alphaproteobacteria</taxon>
        <taxon>Rhodobacterales</taxon>
        <taxon>Paracoccaceae</taxon>
        <taxon>Yoonia</taxon>
    </lineage>
</organism>
<dbReference type="GO" id="GO:0003677">
    <property type="term" value="F:DNA binding"/>
    <property type="evidence" value="ECO:0007669"/>
    <property type="project" value="UniProtKB-KW"/>
</dbReference>
<dbReference type="InterPro" id="IPR036390">
    <property type="entry name" value="WH_DNA-bd_sf"/>
</dbReference>
<reference evidence="6 7" key="1">
    <citation type="submission" date="2016-10" db="EMBL/GenBank/DDBJ databases">
        <authorList>
            <person name="de Groot N.N."/>
        </authorList>
    </citation>
    <scope>NUCLEOTIDE SEQUENCE [LARGE SCALE GENOMIC DNA]</scope>
    <source>
        <strain evidence="6 7">DSM 29433</strain>
    </source>
</reference>
<evidence type="ECO:0000256" key="3">
    <source>
        <dbReference type="ARBA" id="ARBA00023125"/>
    </source>
</evidence>
<dbReference type="InterPro" id="IPR036388">
    <property type="entry name" value="WH-like_DNA-bd_sf"/>
</dbReference>
<name>A0A1I6LNF1_9RHOB</name>
<accession>A0A1I6LNF1</accession>
<sequence length="291" mass="31430">MSIKIEMLRCFAAVVEHGRLADAASSLDRTTSAVSMMLSQFEDRIGKPLFETSRKSKLTPLGTQIYNEARRELDHFDRTISNIEGLAVAQIGRVRLAVTPSVGSVLMPSVLQTFMARYPDVRVEMRDMTSVGVQQALSAGEADIGIATLGPSPGLRLERLFTDDFGVVCRKDNVLALANVPVSWSDLGNQTFIANGLCSLVHHPGFQPTLQNAPLNVPNTSSLLALVRAGVGVTLLPKLALLPMADDLAFLPLADDRVQREVFLAAGEPHLMSPAANAFVATIKTSDFHHS</sequence>
<evidence type="ECO:0000256" key="2">
    <source>
        <dbReference type="ARBA" id="ARBA00023015"/>
    </source>
</evidence>
<dbReference type="InterPro" id="IPR000847">
    <property type="entry name" value="LysR_HTH_N"/>
</dbReference>
<dbReference type="Proteomes" id="UP000198926">
    <property type="component" value="Unassembled WGS sequence"/>
</dbReference>
<dbReference type="EMBL" id="FOZM01000001">
    <property type="protein sequence ID" value="SFS04939.1"/>
    <property type="molecule type" value="Genomic_DNA"/>
</dbReference>
<dbReference type="GO" id="GO:0003700">
    <property type="term" value="F:DNA-binding transcription factor activity"/>
    <property type="evidence" value="ECO:0007669"/>
    <property type="project" value="InterPro"/>
</dbReference>
<dbReference type="AlphaFoldDB" id="A0A1I6LNF1"/>
<comment type="similarity">
    <text evidence="1">Belongs to the LysR transcriptional regulatory family.</text>
</comment>
<dbReference type="STRING" id="1123755.SAMN05444714_0729"/>
<dbReference type="InterPro" id="IPR005119">
    <property type="entry name" value="LysR_subst-bd"/>
</dbReference>
<dbReference type="Pfam" id="PF03466">
    <property type="entry name" value="LysR_substrate"/>
    <property type="match status" value="1"/>
</dbReference>
<dbReference type="Gene3D" id="3.40.190.290">
    <property type="match status" value="1"/>
</dbReference>
<dbReference type="PANTHER" id="PTHR30419">
    <property type="entry name" value="HTH-TYPE TRANSCRIPTIONAL REGULATOR YBHD"/>
    <property type="match status" value="1"/>
</dbReference>
<dbReference type="Gene3D" id="1.10.10.10">
    <property type="entry name" value="Winged helix-like DNA-binding domain superfamily/Winged helix DNA-binding domain"/>
    <property type="match status" value="1"/>
</dbReference>
<keyword evidence="4" id="KW-0804">Transcription</keyword>
<feature type="domain" description="HTH lysR-type" evidence="5">
    <location>
        <begin position="3"/>
        <end position="59"/>
    </location>
</feature>
<dbReference type="PROSITE" id="PS50931">
    <property type="entry name" value="HTH_LYSR"/>
    <property type="match status" value="1"/>
</dbReference>
<dbReference type="OrthoDB" id="3252676at2"/>
<protein>
    <submittedName>
        <fullName evidence="6">DNA-binding transcriptional regulator, LysR family</fullName>
    </submittedName>
</protein>